<dbReference type="Pfam" id="PF00756">
    <property type="entry name" value="Esterase"/>
    <property type="match status" value="1"/>
</dbReference>
<dbReference type="PANTHER" id="PTHR40841:SF2">
    <property type="entry name" value="SIDEROPHORE-DEGRADING ESTERASE (EUROFUNG)"/>
    <property type="match status" value="1"/>
</dbReference>
<accession>A0A1Y5T6B6</accession>
<comment type="similarity">
    <text evidence="1">Belongs to the esterase D family.</text>
</comment>
<name>A0A1Y5T6B6_9RHOB</name>
<dbReference type="InterPro" id="IPR000801">
    <property type="entry name" value="Esterase-like"/>
</dbReference>
<evidence type="ECO:0000313" key="4">
    <source>
        <dbReference type="Proteomes" id="UP000193862"/>
    </source>
</evidence>
<dbReference type="GO" id="GO:0016788">
    <property type="term" value="F:hydrolase activity, acting on ester bonds"/>
    <property type="evidence" value="ECO:0007669"/>
    <property type="project" value="TreeGrafter"/>
</dbReference>
<sequence>MPDRPSPASLRAALNFAPVVPATPLDLPPHKGREAALRLFDTGSATHRLECIDASAITHPLAAPTASAYRIFRATPKGRAPARGWPVLYLLDGTAGFDFLTADLLAQVPGLIVIGIGHAGRAQFDRDARARDLTAPAHAPADAAPERQSGLVADAGYGDRLTGGAPQFASLLTGALRALAEADVPVDGARRTLWGHSLGGLFVLNLMFQAPQSFARYCAISPSLWWHPERLEAVMQRSLATQAPPVALYLASGNREQRTGSGGEIPTTPPEAFSALVARLSPLARFDLSHQIYDGAPHIATLPNSLAPTLGFAAF</sequence>
<dbReference type="SUPFAM" id="SSF53474">
    <property type="entry name" value="alpha/beta-Hydrolases"/>
    <property type="match status" value="1"/>
</dbReference>
<keyword evidence="4" id="KW-1185">Reference proteome</keyword>
<evidence type="ECO:0000256" key="2">
    <source>
        <dbReference type="ARBA" id="ARBA00022801"/>
    </source>
</evidence>
<dbReference type="RefSeq" id="WP_085837216.1">
    <property type="nucleotide sequence ID" value="NZ_FWFS01000009.1"/>
</dbReference>
<reference evidence="3 4" key="1">
    <citation type="submission" date="2017-03" db="EMBL/GenBank/DDBJ databases">
        <authorList>
            <person name="Afonso C.L."/>
            <person name="Miller P.J."/>
            <person name="Scott M.A."/>
            <person name="Spackman E."/>
            <person name="Goraichik I."/>
            <person name="Dimitrov K.M."/>
            <person name="Suarez D.L."/>
            <person name="Swayne D.E."/>
        </authorList>
    </citation>
    <scope>NUCLEOTIDE SEQUENCE [LARGE SCALE GENOMIC DNA]</scope>
    <source>
        <strain evidence="3 4">CECT 8620</strain>
    </source>
</reference>
<dbReference type="Proteomes" id="UP000193862">
    <property type="component" value="Unassembled WGS sequence"/>
</dbReference>
<protein>
    <submittedName>
        <fullName evidence="3">Ferri-bacillibactin esterase BesA</fullName>
        <ecNumber evidence="3">3.1.-.-</ecNumber>
    </submittedName>
</protein>
<dbReference type="AlphaFoldDB" id="A0A1Y5T6B6"/>
<dbReference type="Gene3D" id="3.40.50.1820">
    <property type="entry name" value="alpha/beta hydrolase"/>
    <property type="match status" value="1"/>
</dbReference>
<evidence type="ECO:0000313" key="3">
    <source>
        <dbReference type="EMBL" id="SLN56776.1"/>
    </source>
</evidence>
<dbReference type="InterPro" id="IPR029058">
    <property type="entry name" value="AB_hydrolase_fold"/>
</dbReference>
<proteinExistence type="inferred from homology"/>
<evidence type="ECO:0000256" key="1">
    <source>
        <dbReference type="ARBA" id="ARBA00005622"/>
    </source>
</evidence>
<dbReference type="PANTHER" id="PTHR40841">
    <property type="entry name" value="SIDEROPHORE TRIACETYLFUSARININE C ESTERASE"/>
    <property type="match status" value="1"/>
</dbReference>
<dbReference type="EC" id="3.1.-.-" evidence="3"/>
<gene>
    <name evidence="3" type="primary">besA</name>
    <name evidence="3" type="ORF">AQS8620_02505</name>
</gene>
<dbReference type="InterPro" id="IPR052558">
    <property type="entry name" value="Siderophore_Hydrolase_D"/>
</dbReference>
<keyword evidence="2 3" id="KW-0378">Hydrolase</keyword>
<dbReference type="EMBL" id="FWFS01000009">
    <property type="protein sequence ID" value="SLN56776.1"/>
    <property type="molecule type" value="Genomic_DNA"/>
</dbReference>
<dbReference type="OrthoDB" id="9784036at2"/>
<organism evidence="3 4">
    <name type="scientific">Aquimixticola soesokkakensis</name>
    <dbReference type="NCBI Taxonomy" id="1519096"/>
    <lineage>
        <taxon>Bacteria</taxon>
        <taxon>Pseudomonadati</taxon>
        <taxon>Pseudomonadota</taxon>
        <taxon>Alphaproteobacteria</taxon>
        <taxon>Rhodobacterales</taxon>
        <taxon>Paracoccaceae</taxon>
        <taxon>Aquimixticola</taxon>
    </lineage>
</organism>